<evidence type="ECO:0000256" key="1">
    <source>
        <dbReference type="ARBA" id="ARBA00022448"/>
    </source>
</evidence>
<dbReference type="AlphaFoldDB" id="A0A5A7N6W0"/>
<dbReference type="PANTHER" id="PTHR42781:SF4">
    <property type="entry name" value="SPERMIDINE_PUTRESCINE IMPORT ATP-BINDING PROTEIN POTA"/>
    <property type="match status" value="1"/>
</dbReference>
<dbReference type="GO" id="GO:0016887">
    <property type="term" value="F:ATP hydrolysis activity"/>
    <property type="evidence" value="ECO:0007669"/>
    <property type="project" value="InterPro"/>
</dbReference>
<dbReference type="GO" id="GO:0015419">
    <property type="term" value="F:ABC-type sulfate transporter activity"/>
    <property type="evidence" value="ECO:0007669"/>
    <property type="project" value="InterPro"/>
</dbReference>
<dbReference type="InterPro" id="IPR003593">
    <property type="entry name" value="AAA+_ATPase"/>
</dbReference>
<keyword evidence="4 9" id="KW-0067">ATP-binding</keyword>
<dbReference type="Pfam" id="PF12857">
    <property type="entry name" value="TOBE_3"/>
    <property type="match status" value="1"/>
</dbReference>
<comment type="caution">
    <text evidence="9">The sequence shown here is derived from an EMBL/GenBank/DDBJ whole genome shotgun (WGS) entry which is preliminary data.</text>
</comment>
<evidence type="ECO:0000256" key="7">
    <source>
        <dbReference type="ARBA" id="ARBA00023136"/>
    </source>
</evidence>
<keyword evidence="2" id="KW-1003">Cell membrane</keyword>
<evidence type="ECO:0000313" key="10">
    <source>
        <dbReference type="Proteomes" id="UP000324996"/>
    </source>
</evidence>
<dbReference type="SUPFAM" id="SSF52540">
    <property type="entry name" value="P-loop containing nucleoside triphosphate hydrolases"/>
    <property type="match status" value="1"/>
</dbReference>
<dbReference type="Proteomes" id="UP000324996">
    <property type="component" value="Unassembled WGS sequence"/>
</dbReference>
<keyword evidence="10" id="KW-1185">Reference proteome</keyword>
<dbReference type="SUPFAM" id="SSF50331">
    <property type="entry name" value="MOP-like"/>
    <property type="match status" value="1"/>
</dbReference>
<dbReference type="PROSITE" id="PS50893">
    <property type="entry name" value="ABC_TRANSPORTER_2"/>
    <property type="match status" value="1"/>
</dbReference>
<dbReference type="InterPro" id="IPR027417">
    <property type="entry name" value="P-loop_NTPase"/>
</dbReference>
<dbReference type="InterPro" id="IPR008995">
    <property type="entry name" value="Mo/tungstate-bd_C_term_dom"/>
</dbReference>
<keyword evidence="1" id="KW-0813">Transport</keyword>
<reference evidence="9 10" key="1">
    <citation type="submission" date="2019-09" db="EMBL/GenBank/DDBJ databases">
        <title>NBRP : Genome information of microbial organism related human and environment.</title>
        <authorList>
            <person name="Hattori M."/>
            <person name="Oshima K."/>
            <person name="Inaba H."/>
            <person name="Suda W."/>
            <person name="Sakamoto M."/>
            <person name="Iino T."/>
            <person name="Kitahara M."/>
            <person name="Oshida Y."/>
            <person name="Iida T."/>
            <person name="Kudo T."/>
            <person name="Itoh T."/>
            <person name="Ohkuma M."/>
        </authorList>
    </citation>
    <scope>NUCLEOTIDE SEQUENCE [LARGE SCALE GENOMIC DNA]</scope>
    <source>
        <strain evidence="9 10">Q-1</strain>
    </source>
</reference>
<dbReference type="GO" id="GO:0043190">
    <property type="term" value="C:ATP-binding cassette (ABC) transporter complex"/>
    <property type="evidence" value="ECO:0007669"/>
    <property type="project" value="InterPro"/>
</dbReference>
<feature type="domain" description="ABC transporter" evidence="8">
    <location>
        <begin position="3"/>
        <end position="237"/>
    </location>
</feature>
<dbReference type="NCBIfam" id="TIGR00968">
    <property type="entry name" value="3a0106s01"/>
    <property type="match status" value="1"/>
</dbReference>
<evidence type="ECO:0000256" key="5">
    <source>
        <dbReference type="ARBA" id="ARBA00022967"/>
    </source>
</evidence>
<dbReference type="EMBL" id="BKCN01000004">
    <property type="protein sequence ID" value="GER03484.1"/>
    <property type="molecule type" value="Genomic_DNA"/>
</dbReference>
<sequence length="383" mass="42554">MDVSIKNIRKEFQGAIALKDVSLDIRSGELIALLGPSGSGKTTLLRLIAGLEFSTRGSIYFGGEDASAKSVRDRHIGFVFQHYALFKHMTVFDNIAFGLKVRKKAVRPDKMLIAKKVYELLELVQLQGLEKRYPSQLSGGQRQRVALARALAIDPTVLLLDEPFGALDAQVRKDLRRWLRALHAQTKHTTVFVTHDQEEALELADRVVVMSAGAIEQVGTPNEVYDHPATPFVYEFLGSANVLPVHVRDGHIRLEGFETTIATHHPNGSHQTLVDGRGELFVRPHDFELCDERHHAIPGIIRMIRSFSGMTRLEIAVTGLERLITVEMQRNHAKESAALAVGARILIRPRQFGLFPSRSDSAAKSAEISQIHPHLRVIQDGAG</sequence>
<evidence type="ECO:0000313" key="9">
    <source>
        <dbReference type="EMBL" id="GER03484.1"/>
    </source>
</evidence>
<accession>A0A5A7N6W0</accession>
<dbReference type="GO" id="GO:0005524">
    <property type="term" value="F:ATP binding"/>
    <property type="evidence" value="ECO:0007669"/>
    <property type="project" value="UniProtKB-KW"/>
</dbReference>
<keyword evidence="7" id="KW-0472">Membrane</keyword>
<dbReference type="PANTHER" id="PTHR42781">
    <property type="entry name" value="SPERMIDINE/PUTRESCINE IMPORT ATP-BINDING PROTEIN POTA"/>
    <property type="match status" value="1"/>
</dbReference>
<organism evidence="9 10">
    <name type="scientific">Iodidimonas nitroreducens</name>
    <dbReference type="NCBI Taxonomy" id="1236968"/>
    <lineage>
        <taxon>Bacteria</taxon>
        <taxon>Pseudomonadati</taxon>
        <taxon>Pseudomonadota</taxon>
        <taxon>Alphaproteobacteria</taxon>
        <taxon>Iodidimonadales</taxon>
        <taxon>Iodidimonadaceae</taxon>
        <taxon>Iodidimonas</taxon>
    </lineage>
</organism>
<dbReference type="InterPro" id="IPR005666">
    <property type="entry name" value="Sulph_transpt1"/>
</dbReference>
<dbReference type="InterPro" id="IPR024765">
    <property type="entry name" value="TOBE-like"/>
</dbReference>
<dbReference type="CDD" id="cd03296">
    <property type="entry name" value="ABC_CysA_sulfate_importer"/>
    <property type="match status" value="1"/>
</dbReference>
<evidence type="ECO:0000259" key="8">
    <source>
        <dbReference type="PROSITE" id="PS50893"/>
    </source>
</evidence>
<dbReference type="InterPro" id="IPR017871">
    <property type="entry name" value="ABC_transporter-like_CS"/>
</dbReference>
<dbReference type="PROSITE" id="PS00211">
    <property type="entry name" value="ABC_TRANSPORTER_1"/>
    <property type="match status" value="1"/>
</dbReference>
<dbReference type="Gene3D" id="3.40.50.300">
    <property type="entry name" value="P-loop containing nucleotide triphosphate hydrolases"/>
    <property type="match status" value="1"/>
</dbReference>
<keyword evidence="3" id="KW-0547">Nucleotide-binding</keyword>
<dbReference type="Pfam" id="PF00005">
    <property type="entry name" value="ABC_tran"/>
    <property type="match status" value="1"/>
</dbReference>
<dbReference type="SMART" id="SM00382">
    <property type="entry name" value="AAA"/>
    <property type="match status" value="1"/>
</dbReference>
<proteinExistence type="predicted"/>
<keyword evidence="6" id="KW-0764">Sulfate transport</keyword>
<dbReference type="FunFam" id="3.40.50.300:FF:000227">
    <property type="entry name" value="Sulfate/thiosulfate import ATP-binding protein CysA"/>
    <property type="match status" value="1"/>
</dbReference>
<dbReference type="InterPro" id="IPR003439">
    <property type="entry name" value="ABC_transporter-like_ATP-bd"/>
</dbReference>
<keyword evidence="5" id="KW-1278">Translocase</keyword>
<name>A0A5A7N6W0_9PROT</name>
<evidence type="ECO:0000256" key="2">
    <source>
        <dbReference type="ARBA" id="ARBA00022475"/>
    </source>
</evidence>
<evidence type="ECO:0000256" key="3">
    <source>
        <dbReference type="ARBA" id="ARBA00022741"/>
    </source>
</evidence>
<evidence type="ECO:0000256" key="6">
    <source>
        <dbReference type="ARBA" id="ARBA00023032"/>
    </source>
</evidence>
<dbReference type="RefSeq" id="WP_042084697.1">
    <property type="nucleotide sequence ID" value="NZ_BKCN01000004.1"/>
</dbReference>
<gene>
    <name evidence="9" type="primary">cysA</name>
    <name evidence="9" type="ORF">JCM17846_11660</name>
</gene>
<dbReference type="InterPro" id="IPR050093">
    <property type="entry name" value="ABC_SmlMolc_Importer"/>
</dbReference>
<evidence type="ECO:0000256" key="4">
    <source>
        <dbReference type="ARBA" id="ARBA00022840"/>
    </source>
</evidence>
<protein>
    <submittedName>
        <fullName evidence="9">Sulfate/thiosulfate import ATP-binding protein CysA</fullName>
    </submittedName>
</protein>